<evidence type="ECO:0000313" key="2">
    <source>
        <dbReference type="Proteomes" id="UP000827092"/>
    </source>
</evidence>
<protein>
    <submittedName>
        <fullName evidence="1">Uncharacterized protein</fullName>
    </submittedName>
</protein>
<keyword evidence="2" id="KW-1185">Reference proteome</keyword>
<sequence length="118" mass="12982">MSLVGNSARGDISFPKCYENSFSSAENSKTGHRGCVDLHVSLVISLAKTSAKLLYGLSCQRASSVLKHMHPQTTVFEDWCDEFVTAFTHIKIATICYLHVVTDELRSTTRNTNASSIP</sequence>
<evidence type="ECO:0000313" key="1">
    <source>
        <dbReference type="EMBL" id="KAG8174776.1"/>
    </source>
</evidence>
<reference evidence="1 2" key="1">
    <citation type="journal article" date="2022" name="Nat. Ecol. Evol.">
        <title>A masculinizing supergene underlies an exaggerated male reproductive morph in a spider.</title>
        <authorList>
            <person name="Hendrickx F."/>
            <person name="De Corte Z."/>
            <person name="Sonet G."/>
            <person name="Van Belleghem S.M."/>
            <person name="Kostlbacher S."/>
            <person name="Vangestel C."/>
        </authorList>
    </citation>
    <scope>NUCLEOTIDE SEQUENCE [LARGE SCALE GENOMIC DNA]</scope>
    <source>
        <strain evidence="1">W744_W776</strain>
    </source>
</reference>
<comment type="caution">
    <text evidence="1">The sequence shown here is derived from an EMBL/GenBank/DDBJ whole genome shotgun (WGS) entry which is preliminary data.</text>
</comment>
<dbReference type="EMBL" id="JAFNEN010001144">
    <property type="protein sequence ID" value="KAG8174776.1"/>
    <property type="molecule type" value="Genomic_DNA"/>
</dbReference>
<accession>A0AAV6TSY2</accession>
<organism evidence="1 2">
    <name type="scientific">Oedothorax gibbosus</name>
    <dbReference type="NCBI Taxonomy" id="931172"/>
    <lineage>
        <taxon>Eukaryota</taxon>
        <taxon>Metazoa</taxon>
        <taxon>Ecdysozoa</taxon>
        <taxon>Arthropoda</taxon>
        <taxon>Chelicerata</taxon>
        <taxon>Arachnida</taxon>
        <taxon>Araneae</taxon>
        <taxon>Araneomorphae</taxon>
        <taxon>Entelegynae</taxon>
        <taxon>Araneoidea</taxon>
        <taxon>Linyphiidae</taxon>
        <taxon>Erigoninae</taxon>
        <taxon>Oedothorax</taxon>
    </lineage>
</organism>
<dbReference type="Proteomes" id="UP000827092">
    <property type="component" value="Unassembled WGS sequence"/>
</dbReference>
<name>A0AAV6TSY2_9ARAC</name>
<proteinExistence type="predicted"/>
<dbReference type="AlphaFoldDB" id="A0AAV6TSY2"/>
<gene>
    <name evidence="1" type="ORF">JTE90_008571</name>
</gene>